<comment type="caution">
    <text evidence="1">The sequence shown here is derived from an EMBL/GenBank/DDBJ whole genome shotgun (WGS) entry which is preliminary data.</text>
</comment>
<evidence type="ECO:0000313" key="2">
    <source>
        <dbReference type="Proteomes" id="UP000233469"/>
    </source>
</evidence>
<reference evidence="1 2" key="2">
    <citation type="submission" date="2017-10" db="EMBL/GenBank/DDBJ databases">
        <title>Extensive intraspecific genome diversity in a model arbuscular mycorrhizal fungus.</title>
        <authorList>
            <person name="Chen E.C.H."/>
            <person name="Morin E."/>
            <person name="Baudet D."/>
            <person name="Noel J."/>
            <person name="Ndikumana S."/>
            <person name="Charron P."/>
            <person name="St-Onge C."/>
            <person name="Giorgi J."/>
            <person name="Grigoriev I.V."/>
            <person name="Roux C."/>
            <person name="Martin F.M."/>
            <person name="Corradi N."/>
        </authorList>
    </citation>
    <scope>NUCLEOTIDE SEQUENCE [LARGE SCALE GENOMIC DNA]</scope>
    <source>
        <strain evidence="1 2">C2</strain>
    </source>
</reference>
<dbReference type="Proteomes" id="UP000233469">
    <property type="component" value="Unassembled WGS sequence"/>
</dbReference>
<gene>
    <name evidence="1" type="ORF">RhiirC2_746076</name>
</gene>
<evidence type="ECO:0000313" key="1">
    <source>
        <dbReference type="EMBL" id="PKK70638.1"/>
    </source>
</evidence>
<accession>A0A2N1N9U1</accession>
<proteinExistence type="predicted"/>
<name>A0A2N1N9U1_9GLOM</name>
<sequence length="136" mass="15886">MNYLVKSLCKNSNNLQILEFLFTIQDNEFFNSTIDLLTFKDRNGRSKLSDLKKLNYISKYEDQKDLYSALSNNICNLSLLCNEGINSIEKANSISRFISLQKNLRHVILSERYHYIRNSLDDNYNIVLNSLSTQCE</sequence>
<reference evidence="1 2" key="1">
    <citation type="submission" date="2016-04" db="EMBL/GenBank/DDBJ databases">
        <title>Genome analyses suggest a sexual origin of heterokaryosis in a supposedly ancient asexual fungus.</title>
        <authorList>
            <person name="Ropars J."/>
            <person name="Sedzielewska K."/>
            <person name="Noel J."/>
            <person name="Charron P."/>
            <person name="Farinelli L."/>
            <person name="Marton T."/>
            <person name="Kruger M."/>
            <person name="Pelin A."/>
            <person name="Brachmann A."/>
            <person name="Corradi N."/>
        </authorList>
    </citation>
    <scope>NUCLEOTIDE SEQUENCE [LARGE SCALE GENOMIC DNA]</scope>
    <source>
        <strain evidence="1 2">C2</strain>
    </source>
</reference>
<protein>
    <submittedName>
        <fullName evidence="1">Uncharacterized protein</fullName>
    </submittedName>
</protein>
<feature type="non-terminal residue" evidence="1">
    <location>
        <position position="136"/>
    </location>
</feature>
<dbReference type="EMBL" id="LLXL01000594">
    <property type="protein sequence ID" value="PKK70638.1"/>
    <property type="molecule type" value="Genomic_DNA"/>
</dbReference>
<organism evidence="1 2">
    <name type="scientific">Rhizophagus irregularis</name>
    <dbReference type="NCBI Taxonomy" id="588596"/>
    <lineage>
        <taxon>Eukaryota</taxon>
        <taxon>Fungi</taxon>
        <taxon>Fungi incertae sedis</taxon>
        <taxon>Mucoromycota</taxon>
        <taxon>Glomeromycotina</taxon>
        <taxon>Glomeromycetes</taxon>
        <taxon>Glomerales</taxon>
        <taxon>Glomeraceae</taxon>
        <taxon>Rhizophagus</taxon>
    </lineage>
</organism>
<dbReference type="AlphaFoldDB" id="A0A2N1N9U1"/>